<sequence>MHHADGGIQPVGTFSSPSTVSCAISSLVSSRRSEPPLKVTNNNPTLGGVRGKELNLNEQRALIRICAEEMAMCDPAAYKKTTWINVSSRLMKREKRAYSWQSCRRWVTRIITERKKFWLKEFKNQLHDEEIGGNVFWHNVNFDDDDTSNQDQQLDRGLIADIDAWMGFHISGRNMTTVPKQMPPERTDAHTNICIPYDCRQILDWIYLLPDEVLSTEVGSVGTEPTQNSPTKAAWKESNIPEPAVRNNPDNNSSPNSSNLNSSGDLDGPGAELSSNLDPNPRICETPSTRPFSHRNMSKKPETFGNAKYLYPNTAASPIKKRPLEGDDQDVDNDEDLMPPTPKRIIRPGIFPKHNAPFNEIWNGQAPHDLDDRSLINLTAAVSESFSECLDLLSPENQQDTAIPNSKVILTDFLIDMVAVLRRTKGRINEGRQKHGNGSTLCQSDFAF</sequence>
<evidence type="ECO:0000256" key="1">
    <source>
        <dbReference type="SAM" id="MobiDB-lite"/>
    </source>
</evidence>
<name>A0AAD4GSP6_ASPNN</name>
<evidence type="ECO:0000313" key="2">
    <source>
        <dbReference type="EMBL" id="KAF9886618.1"/>
    </source>
</evidence>
<comment type="caution">
    <text evidence="2">The sequence shown here is derived from an EMBL/GenBank/DDBJ whole genome shotgun (WGS) entry which is preliminary data.</text>
</comment>
<feature type="compositionally biased region" description="Acidic residues" evidence="1">
    <location>
        <begin position="326"/>
        <end position="337"/>
    </location>
</feature>
<organism evidence="2 3">
    <name type="scientific">Aspergillus nanangensis</name>
    <dbReference type="NCBI Taxonomy" id="2582783"/>
    <lineage>
        <taxon>Eukaryota</taxon>
        <taxon>Fungi</taxon>
        <taxon>Dikarya</taxon>
        <taxon>Ascomycota</taxon>
        <taxon>Pezizomycotina</taxon>
        <taxon>Eurotiomycetes</taxon>
        <taxon>Eurotiomycetidae</taxon>
        <taxon>Eurotiales</taxon>
        <taxon>Aspergillaceae</taxon>
        <taxon>Aspergillus</taxon>
        <taxon>Aspergillus subgen. Circumdati</taxon>
    </lineage>
</organism>
<accession>A0AAD4GSP6</accession>
<evidence type="ECO:0000313" key="3">
    <source>
        <dbReference type="Proteomes" id="UP001194746"/>
    </source>
</evidence>
<dbReference type="Proteomes" id="UP001194746">
    <property type="component" value="Unassembled WGS sequence"/>
</dbReference>
<keyword evidence="3" id="KW-1185">Reference proteome</keyword>
<reference evidence="2" key="1">
    <citation type="journal article" date="2019" name="Beilstein J. Org. Chem.">
        <title>Nanangenines: drimane sesquiterpenoids as the dominant metabolite cohort of a novel Australian fungus, Aspergillus nanangensis.</title>
        <authorList>
            <person name="Lacey H.J."/>
            <person name="Gilchrist C.L.M."/>
            <person name="Crombie A."/>
            <person name="Kalaitzis J.A."/>
            <person name="Vuong D."/>
            <person name="Rutledge P.J."/>
            <person name="Turner P."/>
            <person name="Pitt J.I."/>
            <person name="Lacey E."/>
            <person name="Chooi Y.H."/>
            <person name="Piggott A.M."/>
        </authorList>
    </citation>
    <scope>NUCLEOTIDE SEQUENCE</scope>
    <source>
        <strain evidence="2">MST-FP2251</strain>
    </source>
</reference>
<gene>
    <name evidence="2" type="ORF">FE257_011258</name>
</gene>
<dbReference type="AlphaFoldDB" id="A0AAD4GSP6"/>
<proteinExistence type="predicted"/>
<feature type="region of interest" description="Disordered" evidence="1">
    <location>
        <begin position="219"/>
        <end position="347"/>
    </location>
</feature>
<reference evidence="2" key="2">
    <citation type="submission" date="2020-02" db="EMBL/GenBank/DDBJ databases">
        <authorList>
            <person name="Gilchrist C.L.M."/>
            <person name="Chooi Y.-H."/>
        </authorList>
    </citation>
    <scope>NUCLEOTIDE SEQUENCE</scope>
    <source>
        <strain evidence="2">MST-FP2251</strain>
    </source>
</reference>
<protein>
    <submittedName>
        <fullName evidence="2">Uncharacterized protein</fullName>
    </submittedName>
</protein>
<dbReference type="EMBL" id="VCAU01000074">
    <property type="protein sequence ID" value="KAF9886618.1"/>
    <property type="molecule type" value="Genomic_DNA"/>
</dbReference>
<feature type="compositionally biased region" description="Low complexity" evidence="1">
    <location>
        <begin position="247"/>
        <end position="268"/>
    </location>
</feature>